<organism evidence="1 2">
    <name type="scientific">Prymnesium parvum</name>
    <name type="common">Toxic golden alga</name>
    <dbReference type="NCBI Taxonomy" id="97485"/>
    <lineage>
        <taxon>Eukaryota</taxon>
        <taxon>Haptista</taxon>
        <taxon>Haptophyta</taxon>
        <taxon>Prymnesiophyceae</taxon>
        <taxon>Prymnesiales</taxon>
        <taxon>Prymnesiaceae</taxon>
        <taxon>Prymnesium</taxon>
    </lineage>
</organism>
<sequence length="352" mass="38844">MTSSPSRSWALCWDAALRSRPQPTNASALSPFPDDGACPCPSLPPPLCRPRPPLWRPAMPRLLVAISVHVTDSSGWLLLRRAVCSVFTHHPNASVLLVDQASPHPFAARIVCLAFARLSICRHAAASRWAYGAIELAHSWAEAHNATHVAYLQHTMALRRPFPLGGLGTSALLTHPNCSFVSFQVFRGQNYDSEERMKHFVLKAWVDREWNVRLHQPTPKKYFGVYSHGFVATRGALDTMRGIGLFNIKICSKFQDEGTERMLGMAAEGPLNSPQASCNLDGSLFHPQHDVEKEMSSLYVEKVSHLIPSNFVMKAGASTVTYSQLNQSRITDIIAHQCPSLASTCNAHTADK</sequence>
<accession>A0AB34JLK8</accession>
<dbReference type="EMBL" id="JBGBPQ010000007">
    <property type="protein sequence ID" value="KAL1521798.1"/>
    <property type="molecule type" value="Genomic_DNA"/>
</dbReference>
<dbReference type="AlphaFoldDB" id="A0AB34JLK8"/>
<proteinExistence type="predicted"/>
<comment type="caution">
    <text evidence="1">The sequence shown here is derived from an EMBL/GenBank/DDBJ whole genome shotgun (WGS) entry which is preliminary data.</text>
</comment>
<name>A0AB34JLK8_PRYPA</name>
<keyword evidence="2" id="KW-1185">Reference proteome</keyword>
<evidence type="ECO:0000313" key="2">
    <source>
        <dbReference type="Proteomes" id="UP001515480"/>
    </source>
</evidence>
<protein>
    <submittedName>
        <fullName evidence="1">Uncharacterized protein</fullName>
    </submittedName>
</protein>
<evidence type="ECO:0000313" key="1">
    <source>
        <dbReference type="EMBL" id="KAL1521798.1"/>
    </source>
</evidence>
<reference evidence="1 2" key="1">
    <citation type="journal article" date="2024" name="Science">
        <title>Giant polyketide synthase enzymes in the biosynthesis of giant marine polyether toxins.</title>
        <authorList>
            <person name="Fallon T.R."/>
            <person name="Shende V.V."/>
            <person name="Wierzbicki I.H."/>
            <person name="Pendleton A.L."/>
            <person name="Watervoot N.F."/>
            <person name="Auber R.P."/>
            <person name="Gonzalez D.J."/>
            <person name="Wisecaver J.H."/>
            <person name="Moore B.S."/>
        </authorList>
    </citation>
    <scope>NUCLEOTIDE SEQUENCE [LARGE SCALE GENOMIC DNA]</scope>
    <source>
        <strain evidence="1 2">12B1</strain>
    </source>
</reference>
<gene>
    <name evidence="1" type="ORF">AB1Y20_021451</name>
</gene>
<dbReference type="Proteomes" id="UP001515480">
    <property type="component" value="Unassembled WGS sequence"/>
</dbReference>